<dbReference type="EMBL" id="CABFVA020000001">
    <property type="protein sequence ID" value="VVM04327.1"/>
    <property type="molecule type" value="Genomic_DNA"/>
</dbReference>
<evidence type="ECO:0000313" key="2">
    <source>
        <dbReference type="EMBL" id="VVM04327.1"/>
    </source>
</evidence>
<sequence length="925" mass="104517">MRPERIFLGWDRPFPPQAAEWLLERAGKGSWPDLSRWLLIVPTRQSGRTLRGALCLLRPGGFLAPRVVTPMELYGEGRSSAGKVAGPTARLWAWTQLLLSEEGMEEMALFPGEAFERDFSWALGVAKSLCKAQDLLSEGASTFSSVQEVSGHPEPELWFRLARLEERYRAILAGAGLRDPMETRLEALREASWNFDVDQVALIGCPDPHPLAVRLLERVLPDEVCSVLIQAPEGIAGGFDLWGRPDPAFWRRREMPFLPNTRIYAEEGEVMGRTADLVAANCSWDAVTVGVCASRLLPFLRLSLEEREIPVFDPGGISARGSKWASLLADLRELLRQRNLASFRRLLCHPAAADWLGFRETGVVRSFLLGRLDRAASRTLSQEFRSATRPESALEPFVERAQRFLSEAGADPLGAIRKILEDAFEPEGDSGSHRLLCEELEHALEEIEALGSSAKNRLDAAECLDLLIDRVSQQDLPEERPEAAVELRGWLELLWDDAPHLILAGFQEGSVPESVAYDFLLPSGLRERLGLRTDAEREARDAYLLEAIATHRREQGRIDVLAARFSREGEPLFPSRLLLRCPPASLPERVRRILEVRDSRLRHQPASTDSFPLAIGPLRWQGGKELSVTALRDYLSCPFFFFLRRVKRWEAVERLPEEFDAPEFGALLHDVLADFGRADEMRECDRSEAIETFLRDTLSMRLRQRFPEGIPPAVALQARAIQGRLAAFSRVQAKEVLQGWRTIVVEEPFELRIGGWKLDGRIDRVDRDSEGRIRLIDFKSPERALSPESAHLVAAEKGQGPAAGLFLREGRGLRWKDLQLPLYAAAWRLREADCPDLRVAYLVLPKDREKVGVQEWRNWSRELEREAESCAARILQAIEEGWFWPPERSAEWDREPWRFWFDGRPAEIVAPVRTASGTNVAGHAD</sequence>
<reference evidence="2 3" key="1">
    <citation type="submission" date="2019-09" db="EMBL/GenBank/DDBJ databases">
        <authorList>
            <person name="Cremers G."/>
        </authorList>
    </citation>
    <scope>NUCLEOTIDE SEQUENCE [LARGE SCALE GENOMIC DNA]</scope>
    <source>
        <strain evidence="2">4A</strain>
    </source>
</reference>
<accession>A0A5E6M9A5</accession>
<dbReference type="SUPFAM" id="SSF52540">
    <property type="entry name" value="P-loop containing nucleoside triphosphate hydrolases"/>
    <property type="match status" value="1"/>
</dbReference>
<dbReference type="Pfam" id="PF12705">
    <property type="entry name" value="PDDEXK_1"/>
    <property type="match status" value="1"/>
</dbReference>
<gene>
    <name evidence="2" type="ORF">MAMT_00022</name>
</gene>
<organism evidence="2 3">
    <name type="scientific">Methylacidimicrobium tartarophylax</name>
    <dbReference type="NCBI Taxonomy" id="1041768"/>
    <lineage>
        <taxon>Bacteria</taxon>
        <taxon>Pseudomonadati</taxon>
        <taxon>Verrucomicrobiota</taxon>
        <taxon>Methylacidimicrobium</taxon>
    </lineage>
</organism>
<evidence type="ECO:0000313" key="3">
    <source>
        <dbReference type="Proteomes" id="UP000334923"/>
    </source>
</evidence>
<dbReference type="InterPro" id="IPR027417">
    <property type="entry name" value="P-loop_NTPase"/>
</dbReference>
<proteinExistence type="predicted"/>
<keyword evidence="3" id="KW-1185">Reference proteome</keyword>
<evidence type="ECO:0000259" key="1">
    <source>
        <dbReference type="Pfam" id="PF12705"/>
    </source>
</evidence>
<dbReference type="Gene3D" id="3.90.320.10">
    <property type="match status" value="1"/>
</dbReference>
<protein>
    <recommendedName>
        <fullName evidence="1">PD-(D/E)XK endonuclease-like domain-containing protein</fullName>
    </recommendedName>
</protein>
<feature type="domain" description="PD-(D/E)XK endonuclease-like" evidence="1">
    <location>
        <begin position="625"/>
        <end position="877"/>
    </location>
</feature>
<dbReference type="Proteomes" id="UP000334923">
    <property type="component" value="Unassembled WGS sequence"/>
</dbReference>
<name>A0A5E6M9A5_9BACT</name>
<dbReference type="AlphaFoldDB" id="A0A5E6M9A5"/>
<dbReference type="InterPro" id="IPR038726">
    <property type="entry name" value="PDDEXK_AddAB-type"/>
</dbReference>
<dbReference type="InterPro" id="IPR011604">
    <property type="entry name" value="PDDEXK-like_dom_sf"/>
</dbReference>